<keyword evidence="2" id="KW-0238">DNA-binding</keyword>
<dbReference type="SUPFAM" id="SSF51206">
    <property type="entry name" value="cAMP-binding domain-like"/>
    <property type="match status" value="1"/>
</dbReference>
<reference evidence="5 6" key="1">
    <citation type="submission" date="2023-10" db="EMBL/GenBank/DDBJ databases">
        <title>Noviherbaspirillum sp. CPCC 100848 genome assembly.</title>
        <authorList>
            <person name="Li X.Y."/>
            <person name="Fang X.M."/>
        </authorList>
    </citation>
    <scope>NUCLEOTIDE SEQUENCE [LARGE SCALE GENOMIC DNA]</scope>
    <source>
        <strain evidence="5 6">CPCC 100848</strain>
    </source>
</reference>
<evidence type="ECO:0000313" key="5">
    <source>
        <dbReference type="EMBL" id="MEC4722696.1"/>
    </source>
</evidence>
<dbReference type="InterPro" id="IPR014710">
    <property type="entry name" value="RmlC-like_jellyroll"/>
</dbReference>
<protein>
    <submittedName>
        <fullName evidence="5">Crp/Fnr family transcriptional regulator</fullName>
    </submittedName>
</protein>
<keyword evidence="1" id="KW-0805">Transcription regulation</keyword>
<dbReference type="InterPro" id="IPR036390">
    <property type="entry name" value="WH_DNA-bd_sf"/>
</dbReference>
<organism evidence="5 6">
    <name type="scientific">Noviherbaspirillum album</name>
    <dbReference type="NCBI Taxonomy" id="3080276"/>
    <lineage>
        <taxon>Bacteria</taxon>
        <taxon>Pseudomonadati</taxon>
        <taxon>Pseudomonadota</taxon>
        <taxon>Betaproteobacteria</taxon>
        <taxon>Burkholderiales</taxon>
        <taxon>Oxalobacteraceae</taxon>
        <taxon>Noviherbaspirillum</taxon>
    </lineage>
</organism>
<dbReference type="InterPro" id="IPR050397">
    <property type="entry name" value="Env_Response_Regulators"/>
</dbReference>
<accession>A0ABU6JG98</accession>
<keyword evidence="3" id="KW-0804">Transcription</keyword>
<dbReference type="EMBL" id="JAWIIV010000034">
    <property type="protein sequence ID" value="MEC4722696.1"/>
    <property type="molecule type" value="Genomic_DNA"/>
</dbReference>
<proteinExistence type="predicted"/>
<dbReference type="SUPFAM" id="SSF46785">
    <property type="entry name" value="Winged helix' DNA-binding domain"/>
    <property type="match status" value="1"/>
</dbReference>
<dbReference type="InterPro" id="IPR012318">
    <property type="entry name" value="HTH_CRP"/>
</dbReference>
<evidence type="ECO:0000256" key="1">
    <source>
        <dbReference type="ARBA" id="ARBA00023015"/>
    </source>
</evidence>
<name>A0ABU6JG98_9BURK</name>
<dbReference type="Pfam" id="PF13545">
    <property type="entry name" value="HTH_Crp_2"/>
    <property type="match status" value="1"/>
</dbReference>
<dbReference type="Proteomes" id="UP001352263">
    <property type="component" value="Unassembled WGS sequence"/>
</dbReference>
<evidence type="ECO:0000313" key="6">
    <source>
        <dbReference type="Proteomes" id="UP001352263"/>
    </source>
</evidence>
<gene>
    <name evidence="5" type="ORF">RY831_26370</name>
</gene>
<dbReference type="Gene3D" id="1.10.10.10">
    <property type="entry name" value="Winged helix-like DNA-binding domain superfamily/Winged helix DNA-binding domain"/>
    <property type="match status" value="1"/>
</dbReference>
<evidence type="ECO:0000256" key="3">
    <source>
        <dbReference type="ARBA" id="ARBA00023163"/>
    </source>
</evidence>
<comment type="caution">
    <text evidence="5">The sequence shown here is derived from an EMBL/GenBank/DDBJ whole genome shotgun (WGS) entry which is preliminary data.</text>
</comment>
<dbReference type="InterPro" id="IPR036388">
    <property type="entry name" value="WH-like_DNA-bd_sf"/>
</dbReference>
<feature type="domain" description="HTH crp-type" evidence="4">
    <location>
        <begin position="154"/>
        <end position="221"/>
    </location>
</feature>
<dbReference type="InterPro" id="IPR018490">
    <property type="entry name" value="cNMP-bd_dom_sf"/>
</dbReference>
<dbReference type="PANTHER" id="PTHR24567">
    <property type="entry name" value="CRP FAMILY TRANSCRIPTIONAL REGULATORY PROTEIN"/>
    <property type="match status" value="1"/>
</dbReference>
<dbReference type="RefSeq" id="WP_326509362.1">
    <property type="nucleotide sequence ID" value="NZ_JAWIIV010000034.1"/>
</dbReference>
<dbReference type="Gene3D" id="2.60.120.10">
    <property type="entry name" value="Jelly Rolls"/>
    <property type="match status" value="1"/>
</dbReference>
<keyword evidence="6" id="KW-1185">Reference proteome</keyword>
<evidence type="ECO:0000259" key="4">
    <source>
        <dbReference type="Pfam" id="PF13545"/>
    </source>
</evidence>
<sequence>MMAITLAEARLGANHMLAHLSDEHFAQLCTKLDRVHLEVKQVLHEPNAPISHVYFPSNAALSNLVFFADGSAVEVGTVGNEGFNAVELLARASAATETCICQVEGHSLRMTARDYLQAIDGPTPLRHVSECYLQAYLSQVSQTAACNRKHMLEARMARWLLITHDRVQGREFTLTQEFLADMLGVHRPSISLIAAAFQDDGIIQYARGHMKILDRTKLEALSCECYTCVRAQFKRVLGAPYG</sequence>
<dbReference type="PANTHER" id="PTHR24567:SF74">
    <property type="entry name" value="HTH-TYPE TRANSCRIPTIONAL REGULATOR ARCR"/>
    <property type="match status" value="1"/>
</dbReference>
<evidence type="ECO:0000256" key="2">
    <source>
        <dbReference type="ARBA" id="ARBA00023125"/>
    </source>
</evidence>